<dbReference type="AlphaFoldDB" id="A0A553PDE4"/>
<proteinExistence type="predicted"/>
<keyword evidence="3" id="KW-1185">Reference proteome</keyword>
<gene>
    <name evidence="2" type="ORF">TCAL_11606</name>
</gene>
<accession>A0A553PDE4</accession>
<evidence type="ECO:0008006" key="4">
    <source>
        <dbReference type="Google" id="ProtNLM"/>
    </source>
</evidence>
<evidence type="ECO:0000313" key="3">
    <source>
        <dbReference type="Proteomes" id="UP000318571"/>
    </source>
</evidence>
<protein>
    <recommendedName>
        <fullName evidence="4">Invertebrate defensins family profile domain-containing protein</fullName>
    </recommendedName>
</protein>
<evidence type="ECO:0000313" key="2">
    <source>
        <dbReference type="EMBL" id="TRY75676.1"/>
    </source>
</evidence>
<evidence type="ECO:0000256" key="1">
    <source>
        <dbReference type="SAM" id="SignalP"/>
    </source>
</evidence>
<reference evidence="2 3" key="1">
    <citation type="journal article" date="2018" name="Nat. Ecol. Evol.">
        <title>Genomic signatures of mitonuclear coevolution across populations of Tigriopus californicus.</title>
        <authorList>
            <person name="Barreto F.S."/>
            <person name="Watson E.T."/>
            <person name="Lima T.G."/>
            <person name="Willett C.S."/>
            <person name="Edmands S."/>
            <person name="Li W."/>
            <person name="Burton R.S."/>
        </authorList>
    </citation>
    <scope>NUCLEOTIDE SEQUENCE [LARGE SCALE GENOMIC DNA]</scope>
    <source>
        <strain evidence="2 3">San Diego</strain>
    </source>
</reference>
<name>A0A553PDE4_TIGCA</name>
<dbReference type="Proteomes" id="UP000318571">
    <property type="component" value="Chromosome 2"/>
</dbReference>
<organism evidence="2 3">
    <name type="scientific">Tigriopus californicus</name>
    <name type="common">Marine copepod</name>
    <dbReference type="NCBI Taxonomy" id="6832"/>
    <lineage>
        <taxon>Eukaryota</taxon>
        <taxon>Metazoa</taxon>
        <taxon>Ecdysozoa</taxon>
        <taxon>Arthropoda</taxon>
        <taxon>Crustacea</taxon>
        <taxon>Multicrustacea</taxon>
        <taxon>Hexanauplia</taxon>
        <taxon>Copepoda</taxon>
        <taxon>Harpacticoida</taxon>
        <taxon>Harpacticidae</taxon>
        <taxon>Tigriopus</taxon>
    </lineage>
</organism>
<sequence length="120" mass="13500">MKLALLYMTIMMALALETEAKVGFRCDVFSFLQNDRACRFSCWITGRDRGHCQGSDCFCGTIAMDRETPEVTTPVNKGNIGALFPTTLLSRRSSSTTEDPSPSYDHVIFEDSNQDYDAYF</sequence>
<dbReference type="EMBL" id="VCGU01000005">
    <property type="protein sequence ID" value="TRY75676.1"/>
    <property type="molecule type" value="Genomic_DNA"/>
</dbReference>
<comment type="caution">
    <text evidence="2">The sequence shown here is derived from an EMBL/GenBank/DDBJ whole genome shotgun (WGS) entry which is preliminary data.</text>
</comment>
<keyword evidence="1" id="KW-0732">Signal</keyword>
<feature type="chain" id="PRO_5021792033" description="Invertebrate defensins family profile domain-containing protein" evidence="1">
    <location>
        <begin position="21"/>
        <end position="120"/>
    </location>
</feature>
<feature type="signal peptide" evidence="1">
    <location>
        <begin position="1"/>
        <end position="20"/>
    </location>
</feature>